<dbReference type="AlphaFoldDB" id="W4K9W0"/>
<dbReference type="GO" id="GO:0016807">
    <property type="term" value="F:cysteine-type carboxypeptidase activity"/>
    <property type="evidence" value="ECO:0007669"/>
    <property type="project" value="TreeGrafter"/>
</dbReference>
<protein>
    <recommendedName>
        <fullName evidence="2">MINDY deubiquitinase domain-containing protein</fullName>
    </recommendedName>
</protein>
<accession>W4K9W0</accession>
<dbReference type="HOGENOM" id="CLU_022566_1_1_1"/>
<proteinExistence type="predicted"/>
<dbReference type="EMBL" id="KI925457">
    <property type="protein sequence ID" value="ETW82632.1"/>
    <property type="molecule type" value="Genomic_DNA"/>
</dbReference>
<dbReference type="KEGG" id="hir:HETIRDRAFT_473784"/>
<gene>
    <name evidence="3" type="ORF">HETIRDRAFT_473784</name>
</gene>
<evidence type="ECO:0000313" key="3">
    <source>
        <dbReference type="EMBL" id="ETW82632.1"/>
    </source>
</evidence>
<keyword evidence="4" id="KW-1185">Reference proteome</keyword>
<dbReference type="GO" id="GO:1990380">
    <property type="term" value="F:K48-linked deubiquitinase activity"/>
    <property type="evidence" value="ECO:0007669"/>
    <property type="project" value="InterPro"/>
</dbReference>
<dbReference type="eggNOG" id="KOG2427">
    <property type="taxonomic scope" value="Eukaryota"/>
</dbReference>
<dbReference type="Pfam" id="PF04424">
    <property type="entry name" value="MINDY_DUB"/>
    <property type="match status" value="1"/>
</dbReference>
<feature type="compositionally biased region" description="Low complexity" evidence="1">
    <location>
        <begin position="210"/>
        <end position="229"/>
    </location>
</feature>
<evidence type="ECO:0000256" key="1">
    <source>
        <dbReference type="SAM" id="MobiDB-lite"/>
    </source>
</evidence>
<dbReference type="STRING" id="747525.W4K9W0"/>
<dbReference type="InterPro" id="IPR007518">
    <property type="entry name" value="MINDY"/>
</dbReference>
<organism evidence="3 4">
    <name type="scientific">Heterobasidion irregulare (strain TC 32-1)</name>
    <dbReference type="NCBI Taxonomy" id="747525"/>
    <lineage>
        <taxon>Eukaryota</taxon>
        <taxon>Fungi</taxon>
        <taxon>Dikarya</taxon>
        <taxon>Basidiomycota</taxon>
        <taxon>Agaricomycotina</taxon>
        <taxon>Agaricomycetes</taxon>
        <taxon>Russulales</taxon>
        <taxon>Bondarzewiaceae</taxon>
        <taxon>Heterobasidion</taxon>
        <taxon>Heterobasidion annosum species complex</taxon>
    </lineage>
</organism>
<dbReference type="RefSeq" id="XP_009544978.1">
    <property type="nucleotide sequence ID" value="XM_009546683.1"/>
</dbReference>
<feature type="region of interest" description="Disordered" evidence="1">
    <location>
        <begin position="206"/>
        <end position="232"/>
    </location>
</feature>
<feature type="compositionally biased region" description="Low complexity" evidence="1">
    <location>
        <begin position="393"/>
        <end position="412"/>
    </location>
</feature>
<dbReference type="GeneID" id="20677540"/>
<dbReference type="FunCoup" id="W4K9W0">
    <property type="interactions" value="19"/>
</dbReference>
<dbReference type="GO" id="GO:0005829">
    <property type="term" value="C:cytosol"/>
    <property type="evidence" value="ECO:0007669"/>
    <property type="project" value="TreeGrafter"/>
</dbReference>
<dbReference type="Proteomes" id="UP000030671">
    <property type="component" value="Unassembled WGS sequence"/>
</dbReference>
<dbReference type="GO" id="GO:0071944">
    <property type="term" value="C:cell periphery"/>
    <property type="evidence" value="ECO:0007669"/>
    <property type="project" value="TreeGrafter"/>
</dbReference>
<dbReference type="GO" id="GO:0071108">
    <property type="term" value="P:protein K48-linked deubiquitination"/>
    <property type="evidence" value="ECO:0007669"/>
    <property type="project" value="TreeGrafter"/>
</dbReference>
<dbReference type="InterPro" id="IPR033979">
    <property type="entry name" value="MINDY_domain"/>
</dbReference>
<sequence length="429" mass="46157">MQDETPWPSAQPNQNNTLLTPAAAADDGQSSLRSSAEEVWYLKDISLFDGQGYRGYKIITQNFNGPCSLIAICNILIMRGDIQILPPDRTTVSYDLLAQLVADYLLTHSPDVDISSALSMLPLTTKGMDLNPLFTSPTAFRPAGDTGALDLFARTGIALVHGWLVDPASPEHAAMTRLEDYDNAVTLIAEADHLMRGQLVRNEDADFGAHGEAGPSAAGPSAAGPSSQGFNLNDVDRRKVEDAMAARAFLDATQSQLTYHGLFTLASTLPPAQPVALFRNSHLAVLYTPPGAAGVLYTLVTDQAFLHEPSVVWERLADVDQGSAAFVDGAFRRSSPAGGDWAGYTGESALAALEGDQGGFVDPADQALARQLQEEEDLHAQQVYARRQRERQAQQQQQQQGQAPAWAQGASQVPSGELARKKKKDCVIM</sequence>
<dbReference type="OrthoDB" id="10261212at2759"/>
<name>W4K9W0_HETIT</name>
<feature type="domain" description="MINDY deubiquitinase" evidence="2">
    <location>
        <begin position="39"/>
        <end position="331"/>
    </location>
</feature>
<dbReference type="GO" id="GO:0004843">
    <property type="term" value="F:cysteine-type deubiquitinase activity"/>
    <property type="evidence" value="ECO:0007669"/>
    <property type="project" value="InterPro"/>
</dbReference>
<dbReference type="InParanoid" id="W4K9W0"/>
<dbReference type="PANTHER" id="PTHR18063:SF6">
    <property type="entry name" value="UBIQUITIN CARBOXYL-TERMINAL HYDROLASE"/>
    <property type="match status" value="1"/>
</dbReference>
<evidence type="ECO:0000259" key="2">
    <source>
        <dbReference type="Pfam" id="PF04424"/>
    </source>
</evidence>
<evidence type="ECO:0000313" key="4">
    <source>
        <dbReference type="Proteomes" id="UP000030671"/>
    </source>
</evidence>
<reference evidence="3 4" key="1">
    <citation type="journal article" date="2012" name="New Phytol.">
        <title>Insight into trade-off between wood decay and parasitism from the genome of a fungal forest pathogen.</title>
        <authorList>
            <person name="Olson A."/>
            <person name="Aerts A."/>
            <person name="Asiegbu F."/>
            <person name="Belbahri L."/>
            <person name="Bouzid O."/>
            <person name="Broberg A."/>
            <person name="Canback B."/>
            <person name="Coutinho P.M."/>
            <person name="Cullen D."/>
            <person name="Dalman K."/>
            <person name="Deflorio G."/>
            <person name="van Diepen L.T."/>
            <person name="Dunand C."/>
            <person name="Duplessis S."/>
            <person name="Durling M."/>
            <person name="Gonthier P."/>
            <person name="Grimwood J."/>
            <person name="Fossdal C.G."/>
            <person name="Hansson D."/>
            <person name="Henrissat B."/>
            <person name="Hietala A."/>
            <person name="Himmelstrand K."/>
            <person name="Hoffmeister D."/>
            <person name="Hogberg N."/>
            <person name="James T.Y."/>
            <person name="Karlsson M."/>
            <person name="Kohler A."/>
            <person name="Kues U."/>
            <person name="Lee Y.H."/>
            <person name="Lin Y.C."/>
            <person name="Lind M."/>
            <person name="Lindquist E."/>
            <person name="Lombard V."/>
            <person name="Lucas S."/>
            <person name="Lunden K."/>
            <person name="Morin E."/>
            <person name="Murat C."/>
            <person name="Park J."/>
            <person name="Raffaello T."/>
            <person name="Rouze P."/>
            <person name="Salamov A."/>
            <person name="Schmutz J."/>
            <person name="Solheim H."/>
            <person name="Stahlberg J."/>
            <person name="Velez H."/>
            <person name="de Vries R.P."/>
            <person name="Wiebenga A."/>
            <person name="Woodward S."/>
            <person name="Yakovlev I."/>
            <person name="Garbelotto M."/>
            <person name="Martin F."/>
            <person name="Grigoriev I.V."/>
            <person name="Stenlid J."/>
        </authorList>
    </citation>
    <scope>NUCLEOTIDE SEQUENCE [LARGE SCALE GENOMIC DNA]</scope>
    <source>
        <strain evidence="3 4">TC 32-1</strain>
    </source>
</reference>
<feature type="region of interest" description="Disordered" evidence="1">
    <location>
        <begin position="384"/>
        <end position="429"/>
    </location>
</feature>
<feature type="compositionally biased region" description="Basic residues" evidence="1">
    <location>
        <begin position="420"/>
        <end position="429"/>
    </location>
</feature>
<dbReference type="PANTHER" id="PTHR18063">
    <property type="entry name" value="NF-E2 INDUCIBLE PROTEIN"/>
    <property type="match status" value="1"/>
</dbReference>